<dbReference type="AlphaFoldDB" id="A0A427B3Y5"/>
<feature type="compositionally biased region" description="Basic and acidic residues" evidence="1">
    <location>
        <begin position="120"/>
        <end position="131"/>
    </location>
</feature>
<feature type="compositionally biased region" description="Basic and acidic residues" evidence="1">
    <location>
        <begin position="38"/>
        <end position="50"/>
    </location>
</feature>
<evidence type="ECO:0000313" key="2">
    <source>
        <dbReference type="EMBL" id="RRT83195.1"/>
    </source>
</evidence>
<dbReference type="Proteomes" id="UP000287651">
    <property type="component" value="Unassembled WGS sequence"/>
</dbReference>
<proteinExistence type="predicted"/>
<evidence type="ECO:0000256" key="1">
    <source>
        <dbReference type="SAM" id="MobiDB-lite"/>
    </source>
</evidence>
<name>A0A427B3Y5_ENSVE</name>
<comment type="caution">
    <text evidence="2">The sequence shown here is derived from an EMBL/GenBank/DDBJ whole genome shotgun (WGS) entry which is preliminary data.</text>
</comment>
<feature type="region of interest" description="Disordered" evidence="1">
    <location>
        <begin position="38"/>
        <end position="131"/>
    </location>
</feature>
<sequence length="131" mass="14041">MTTREVERHQIAIFRLPFQRRDSWGGAIGEAEIIEEREQVDIGSNDERSAPRVVSGTVQGNEEVDGEESKSVDEGLATGGTTSDDEDLVGTFSKLSIGELDAQLAEGEGEIGDDDDSEEEGKGGEGGGRRE</sequence>
<accession>A0A427B3Y5</accession>
<gene>
    <name evidence="2" type="ORF">B296_00001808</name>
</gene>
<evidence type="ECO:0000313" key="3">
    <source>
        <dbReference type="Proteomes" id="UP000287651"/>
    </source>
</evidence>
<protein>
    <submittedName>
        <fullName evidence="2">Uncharacterized protein</fullName>
    </submittedName>
</protein>
<organism evidence="2 3">
    <name type="scientific">Ensete ventricosum</name>
    <name type="common">Abyssinian banana</name>
    <name type="synonym">Musa ensete</name>
    <dbReference type="NCBI Taxonomy" id="4639"/>
    <lineage>
        <taxon>Eukaryota</taxon>
        <taxon>Viridiplantae</taxon>
        <taxon>Streptophyta</taxon>
        <taxon>Embryophyta</taxon>
        <taxon>Tracheophyta</taxon>
        <taxon>Spermatophyta</taxon>
        <taxon>Magnoliopsida</taxon>
        <taxon>Liliopsida</taxon>
        <taxon>Zingiberales</taxon>
        <taxon>Musaceae</taxon>
        <taxon>Ensete</taxon>
    </lineage>
</organism>
<dbReference type="EMBL" id="AMZH03000542">
    <property type="protein sequence ID" value="RRT83195.1"/>
    <property type="molecule type" value="Genomic_DNA"/>
</dbReference>
<feature type="compositionally biased region" description="Acidic residues" evidence="1">
    <location>
        <begin position="107"/>
        <end position="119"/>
    </location>
</feature>
<reference evidence="2 3" key="1">
    <citation type="journal article" date="2014" name="Agronomy (Basel)">
        <title>A Draft Genome Sequence for Ensete ventricosum, the Drought-Tolerant Tree Against Hunger.</title>
        <authorList>
            <person name="Harrison J."/>
            <person name="Moore K.A."/>
            <person name="Paszkiewicz K."/>
            <person name="Jones T."/>
            <person name="Grant M."/>
            <person name="Ambacheew D."/>
            <person name="Muzemil S."/>
            <person name="Studholme D.J."/>
        </authorList>
    </citation>
    <scope>NUCLEOTIDE SEQUENCE [LARGE SCALE GENOMIC DNA]</scope>
</reference>